<dbReference type="Pfam" id="PF16316">
    <property type="entry name" value="DUF4956"/>
    <property type="match status" value="1"/>
</dbReference>
<reference evidence="4 5" key="1">
    <citation type="submission" date="2015-11" db="EMBL/GenBank/DDBJ databases">
        <title>The genome of Candidatus Endoriftia persephone in Ridgeia piscesae and population structure of the North Eastern Pacific vestimentiferan symbionts.</title>
        <authorList>
            <person name="Perez M."/>
            <person name="Juniper K.S."/>
        </authorList>
    </citation>
    <scope>NUCLEOTIDE SEQUENCE [LARGE SCALE GENOMIC DNA]</scope>
    <source>
        <strain evidence="3">Ind10</strain>
        <strain evidence="2">Ind11</strain>
    </source>
</reference>
<feature type="transmembrane region" description="Helical" evidence="1">
    <location>
        <begin position="16"/>
        <end position="37"/>
    </location>
</feature>
<gene>
    <name evidence="2" type="ORF">Ga0074115_1372</name>
    <name evidence="3" type="ORF">Ga0076813_11202</name>
</gene>
<keyword evidence="5" id="KW-1185">Reference proteome</keyword>
<feature type="transmembrane region" description="Helical" evidence="1">
    <location>
        <begin position="112"/>
        <end position="134"/>
    </location>
</feature>
<dbReference type="Proteomes" id="UP000051634">
    <property type="component" value="Unassembled WGS sequence"/>
</dbReference>
<evidence type="ECO:0000313" key="3">
    <source>
        <dbReference type="EMBL" id="KRT57196.1"/>
    </source>
</evidence>
<organism evidence="2 5">
    <name type="scientific">endosymbiont of Ridgeia piscesae</name>
    <dbReference type="NCBI Taxonomy" id="54398"/>
    <lineage>
        <taxon>Bacteria</taxon>
        <taxon>Pseudomonadati</taxon>
        <taxon>Pseudomonadota</taxon>
        <taxon>Gammaproteobacteria</taxon>
        <taxon>sulfur-oxidizing symbionts</taxon>
    </lineage>
</organism>
<keyword evidence="1" id="KW-0472">Membrane</keyword>
<dbReference type="EMBL" id="LDXT01000060">
    <property type="protein sequence ID" value="KRT56268.1"/>
    <property type="molecule type" value="Genomic_DNA"/>
</dbReference>
<name>A0A0T5Z0B4_9GAMM</name>
<dbReference type="RefSeq" id="WP_005962083.1">
    <property type="nucleotide sequence ID" value="NZ_KQ556902.1"/>
</dbReference>
<dbReference type="EMBL" id="LMXI01000574">
    <property type="protein sequence ID" value="KRT57196.1"/>
    <property type="molecule type" value="Genomic_DNA"/>
</dbReference>
<dbReference type="InterPro" id="IPR032531">
    <property type="entry name" value="DUF4956"/>
</dbReference>
<comment type="caution">
    <text evidence="2">The sequence shown here is derived from an EMBL/GenBank/DDBJ whole genome shotgun (WGS) entry which is preliminary data.</text>
</comment>
<keyword evidence="1" id="KW-0812">Transmembrane</keyword>
<sequence>MLDFITVQTFSENATVVTLIYVVLLSFVLSTLVAVTYEKTYRGLSYSRNYAQTLILISIVAATVMQAVGDSLARGLGIMAAMAIIRFRTNFKDPRDIVFIFASLSVGVANGVYGFSIAIVGTLGFCLVAFLLYWSPFGQTSLFDGMVRFSLENHSESKRRLEDVLAHFCKRFTLITLRDMSQGSRLDYAYQVKLRRGKDRDDFVHELKAIDSIMGVSFYMQEATVEL</sequence>
<evidence type="ECO:0000313" key="2">
    <source>
        <dbReference type="EMBL" id="KRT56268.1"/>
    </source>
</evidence>
<evidence type="ECO:0000256" key="1">
    <source>
        <dbReference type="SAM" id="Phobius"/>
    </source>
</evidence>
<accession>A0A0T5Z0B4</accession>
<evidence type="ECO:0000313" key="4">
    <source>
        <dbReference type="Proteomes" id="UP000051276"/>
    </source>
</evidence>
<dbReference type="OrthoDB" id="9803265at2"/>
<dbReference type="PATRIC" id="fig|54398.3.peg.2833"/>
<dbReference type="AlphaFoldDB" id="A0A0T5Z0B4"/>
<dbReference type="Proteomes" id="UP000051276">
    <property type="component" value="Unassembled WGS sequence"/>
</dbReference>
<dbReference type="STRING" id="54398.Ga0074115_1372"/>
<keyword evidence="1" id="KW-1133">Transmembrane helix</keyword>
<evidence type="ECO:0000313" key="5">
    <source>
        <dbReference type="Proteomes" id="UP000051634"/>
    </source>
</evidence>
<protein>
    <submittedName>
        <fullName evidence="3">Putative membrane protein YhiD, involved in acid resistance</fullName>
    </submittedName>
</protein>
<proteinExistence type="predicted"/>
<feature type="transmembrane region" description="Helical" evidence="1">
    <location>
        <begin position="49"/>
        <end position="68"/>
    </location>
</feature>